<dbReference type="Pfam" id="PF18962">
    <property type="entry name" value="Por_Secre_tail"/>
    <property type="match status" value="1"/>
</dbReference>
<dbReference type="SUPFAM" id="SSF50939">
    <property type="entry name" value="Sialidases"/>
    <property type="match status" value="1"/>
</dbReference>
<proteinExistence type="predicted"/>
<evidence type="ECO:0000256" key="2">
    <source>
        <dbReference type="SAM" id="MobiDB-lite"/>
    </source>
</evidence>
<evidence type="ECO:0000313" key="4">
    <source>
        <dbReference type="EMBL" id="SEK75045.1"/>
    </source>
</evidence>
<dbReference type="NCBIfam" id="TIGR04183">
    <property type="entry name" value="Por_Secre_tail"/>
    <property type="match status" value="1"/>
</dbReference>
<dbReference type="InterPro" id="IPR015943">
    <property type="entry name" value="WD40/YVTN_repeat-like_dom_sf"/>
</dbReference>
<dbReference type="PANTHER" id="PTHR43739">
    <property type="entry name" value="XYLOGLUCANASE (EUROFUNG)"/>
    <property type="match status" value="1"/>
</dbReference>
<sequence>MNSTLQHLKRGFCACAVVLTTFSATSQVQQLKTTADEKPNKGHQLYKQTKMFDSKKGSTDAKTPLERQADNAIERSQFELMRLKNPVTGKIPDGIRKAELQFSEKINISDESQKSLQTAAKSSRFSFWKNRGPFNVGGRTRALAIDSRNENVILAGGVSGGLWRTENAGETWRKVTRSFQDPSITGIVQDPRPRHSFTWYYISGERYGNSASAGGAFYQGSGVYKSRDGGRTFELLRATANPDVGIFNANEPFDLINSIAIDPTNGDIYLGTITGIQRSQDGGNSFTEVLTGGFDSKAEVAISSTGQIYATVDSDTDPTAGFFTSTDGDTWTNITPEGFVPAYGRTVMGIDPSNENTVYFLTQNNSGGIPALLNRYDLAAGTWTDLSVNLPFGIGGSVGNLNLQGEYNMIVKVHPTDSDLVFVAGTNVYRSTTGFTTPAGQESWVAGYSPLNNVSLYTNQHPDQHALLFFPSNPNKVLSGNDGGVYVTEDITATNDGVEPVAWTSLNNGYITTQPYHVAFDPEPNTDDLVAGFQDNGTWFTNSTDSNAIWESDFGGDGAYSAIADNGRTRYVSSQRGNVFRFNFDEEGVFESFSAVEPAGASGFAFVNPFILDPNNDNIMYMPAGSSIWRNNDLDGLPLFTNTNATENWVNLTNTSTPDGSTITSLDVSKFPVANRLYYGTNSGTVFRMDNANIDGQQAIDISTGKGLPVGFVNDINVDPSNVDRVIITLSNYGIPSVFITEDGGDSWTNISGNLEENADGSGNGPSVRSTAFLGSSAGRFGARLQRVFAATSTGLYSTRRLNGQNTVWRKENFAIGNSVTDEVVTRKDGFIAVAAHGSGLFSARFPVNANPLPESNLITAFLLDDFGVNENSEETTIDITGLFVQSQGLPIDIELTNSSPELVTATLLGNTLTLSYAPDSIGAASIGLIATSGEEQVAEGFTVTVSEPSIYEQTNTQVSTIPSQNFLDFNGLAQSADDFTVPAGNTWNIDRIVAFGAVNGSPVLNNVSIVIYENEGGVPGAEVYNSGEITPVSEPNISNLNIDLPEVVTLESGAYWISVYTNLAFDGGNQWFWASQDNVVGEVSQFRDPINLFGTGAIDWTATTVALGRDPLDQTFQIFGDIISSNEDLVEPELEVTLTTLDLVNEISVYPNPSNNTFFFNFGDAISKSSKNVNINIFNSTGNLVHTITDVNSNTNVNWDSSRLASGLYYAKISGTNTNTVVKLVKK</sequence>
<organism evidence="4 5">
    <name type="scientific">Aquimarina amphilecti</name>
    <dbReference type="NCBI Taxonomy" id="1038014"/>
    <lineage>
        <taxon>Bacteria</taxon>
        <taxon>Pseudomonadati</taxon>
        <taxon>Bacteroidota</taxon>
        <taxon>Flavobacteriia</taxon>
        <taxon>Flavobacteriales</taxon>
        <taxon>Flavobacteriaceae</taxon>
        <taxon>Aquimarina</taxon>
    </lineage>
</organism>
<keyword evidence="1" id="KW-0732">Signal</keyword>
<dbReference type="InterPro" id="IPR052025">
    <property type="entry name" value="Xyloglucanase_GH74"/>
</dbReference>
<feature type="compositionally biased region" description="Basic and acidic residues" evidence="2">
    <location>
        <begin position="50"/>
        <end position="68"/>
    </location>
</feature>
<dbReference type="InterPro" id="IPR036278">
    <property type="entry name" value="Sialidase_sf"/>
</dbReference>
<protein>
    <submittedName>
        <fullName evidence="4">Por secretion system C-terminal sorting domain-containing protein</fullName>
    </submittedName>
</protein>
<evidence type="ECO:0000256" key="1">
    <source>
        <dbReference type="ARBA" id="ARBA00022729"/>
    </source>
</evidence>
<dbReference type="OrthoDB" id="9757947at2"/>
<feature type="domain" description="Secretion system C-terminal sorting" evidence="3">
    <location>
        <begin position="1150"/>
        <end position="1226"/>
    </location>
</feature>
<dbReference type="Gene3D" id="2.130.10.10">
    <property type="entry name" value="YVTN repeat-like/Quinoprotein amine dehydrogenase"/>
    <property type="match status" value="2"/>
</dbReference>
<dbReference type="SUPFAM" id="SSF110296">
    <property type="entry name" value="Oligoxyloglucan reducing end-specific cellobiohydrolase"/>
    <property type="match status" value="1"/>
</dbReference>
<dbReference type="EMBL" id="FOAB01000002">
    <property type="protein sequence ID" value="SEK75045.1"/>
    <property type="molecule type" value="Genomic_DNA"/>
</dbReference>
<name>A0A1H7JNL0_AQUAM</name>
<dbReference type="PANTHER" id="PTHR43739:SF5">
    <property type="entry name" value="EXO-ALPHA-SIALIDASE"/>
    <property type="match status" value="1"/>
</dbReference>
<dbReference type="GO" id="GO:0010411">
    <property type="term" value="P:xyloglucan metabolic process"/>
    <property type="evidence" value="ECO:0007669"/>
    <property type="project" value="TreeGrafter"/>
</dbReference>
<feature type="region of interest" description="Disordered" evidence="2">
    <location>
        <begin position="49"/>
        <end position="68"/>
    </location>
</feature>
<dbReference type="AlphaFoldDB" id="A0A1H7JNL0"/>
<evidence type="ECO:0000259" key="3">
    <source>
        <dbReference type="Pfam" id="PF18962"/>
    </source>
</evidence>
<keyword evidence="5" id="KW-1185">Reference proteome</keyword>
<dbReference type="Gene3D" id="2.60.40.4070">
    <property type="match status" value="1"/>
</dbReference>
<accession>A0A1H7JNL0</accession>
<evidence type="ECO:0000313" key="5">
    <source>
        <dbReference type="Proteomes" id="UP000198521"/>
    </source>
</evidence>
<dbReference type="InterPro" id="IPR026444">
    <property type="entry name" value="Secre_tail"/>
</dbReference>
<dbReference type="RefSeq" id="WP_091406332.1">
    <property type="nucleotide sequence ID" value="NZ_FOAB01000002.1"/>
</dbReference>
<reference evidence="4 5" key="1">
    <citation type="submission" date="2016-10" db="EMBL/GenBank/DDBJ databases">
        <authorList>
            <person name="de Groot N.N."/>
        </authorList>
    </citation>
    <scope>NUCLEOTIDE SEQUENCE [LARGE SCALE GENOMIC DNA]</scope>
    <source>
        <strain evidence="4 5">DSM 25232</strain>
    </source>
</reference>
<dbReference type="Proteomes" id="UP000198521">
    <property type="component" value="Unassembled WGS sequence"/>
</dbReference>
<gene>
    <name evidence="4" type="ORF">SAMN04487910_1021</name>
</gene>
<dbReference type="STRING" id="1038014.SAMN04487910_1021"/>